<evidence type="ECO:0000313" key="1">
    <source>
        <dbReference type="Proteomes" id="UP000887579"/>
    </source>
</evidence>
<sequence length="109" mass="12276">MAKSFNGRIEILDEQSYEKDKTMLSLLIQGEDHTLGNALSHTLSDMDGVEFAGYNVPHPLEDAIMIRIQTKEGYNAGKVLLKALDMLETIFQSIEDKFNDAYEEFKSSA</sequence>
<dbReference type="WBParaSite" id="ES5_v2.g22266.t1">
    <property type="protein sequence ID" value="ES5_v2.g22266.t1"/>
    <property type="gene ID" value="ES5_v2.g22266"/>
</dbReference>
<dbReference type="Proteomes" id="UP000887579">
    <property type="component" value="Unplaced"/>
</dbReference>
<proteinExistence type="predicted"/>
<evidence type="ECO:0000313" key="2">
    <source>
        <dbReference type="WBParaSite" id="ES5_v2.g22266.t1"/>
    </source>
</evidence>
<name>A0AC34FXZ8_9BILA</name>
<organism evidence="1 2">
    <name type="scientific">Panagrolaimus sp. ES5</name>
    <dbReference type="NCBI Taxonomy" id="591445"/>
    <lineage>
        <taxon>Eukaryota</taxon>
        <taxon>Metazoa</taxon>
        <taxon>Ecdysozoa</taxon>
        <taxon>Nematoda</taxon>
        <taxon>Chromadorea</taxon>
        <taxon>Rhabditida</taxon>
        <taxon>Tylenchina</taxon>
        <taxon>Panagrolaimomorpha</taxon>
        <taxon>Panagrolaimoidea</taxon>
        <taxon>Panagrolaimidae</taxon>
        <taxon>Panagrolaimus</taxon>
    </lineage>
</organism>
<reference evidence="2" key="1">
    <citation type="submission" date="2022-11" db="UniProtKB">
        <authorList>
            <consortium name="WormBaseParasite"/>
        </authorList>
    </citation>
    <scope>IDENTIFICATION</scope>
</reference>
<protein>
    <submittedName>
        <fullName evidence="2">DNA-directed RNA polymerase I subunit D</fullName>
    </submittedName>
</protein>
<accession>A0AC34FXZ8</accession>